<gene>
    <name evidence="1" type="ORF">UFOPK4179_00723</name>
    <name evidence="2" type="ORF">UFOPK4293_00781</name>
</gene>
<dbReference type="PRINTS" id="PR00377">
    <property type="entry name" value="IMPHPHTASES"/>
</dbReference>
<evidence type="ECO:0000313" key="1">
    <source>
        <dbReference type="EMBL" id="CAB4367929.1"/>
    </source>
</evidence>
<dbReference type="AlphaFoldDB" id="A0A6J6AGI1"/>
<dbReference type="SUPFAM" id="SSF56655">
    <property type="entry name" value="Carbohydrate phosphatase"/>
    <property type="match status" value="1"/>
</dbReference>
<organism evidence="1">
    <name type="scientific">freshwater metagenome</name>
    <dbReference type="NCBI Taxonomy" id="449393"/>
    <lineage>
        <taxon>unclassified sequences</taxon>
        <taxon>metagenomes</taxon>
        <taxon>ecological metagenomes</taxon>
    </lineage>
</organism>
<dbReference type="EMBL" id="CAETWZ010000058">
    <property type="protein sequence ID" value="CAB4367929.1"/>
    <property type="molecule type" value="Genomic_DNA"/>
</dbReference>
<protein>
    <submittedName>
        <fullName evidence="1">Unannotated protein</fullName>
    </submittedName>
</protein>
<dbReference type="PANTHER" id="PTHR20854">
    <property type="entry name" value="INOSITOL MONOPHOSPHATASE"/>
    <property type="match status" value="1"/>
</dbReference>
<dbReference type="GO" id="GO:0007165">
    <property type="term" value="P:signal transduction"/>
    <property type="evidence" value="ECO:0007669"/>
    <property type="project" value="TreeGrafter"/>
</dbReference>
<dbReference type="Pfam" id="PF00459">
    <property type="entry name" value="Inositol_P"/>
    <property type="match status" value="1"/>
</dbReference>
<dbReference type="GO" id="GO:0006020">
    <property type="term" value="P:inositol metabolic process"/>
    <property type="evidence" value="ECO:0007669"/>
    <property type="project" value="TreeGrafter"/>
</dbReference>
<dbReference type="Gene3D" id="3.30.540.10">
    <property type="entry name" value="Fructose-1,6-Bisphosphatase, subunit A, domain 1"/>
    <property type="match status" value="1"/>
</dbReference>
<dbReference type="InterPro" id="IPR000760">
    <property type="entry name" value="Inositol_monophosphatase-like"/>
</dbReference>
<accession>A0A6J6AGI1</accession>
<dbReference type="Gene3D" id="3.40.190.80">
    <property type="match status" value="1"/>
</dbReference>
<evidence type="ECO:0000313" key="2">
    <source>
        <dbReference type="EMBL" id="CAB5049259.1"/>
    </source>
</evidence>
<dbReference type="EMBL" id="CAFBQH010000039">
    <property type="protein sequence ID" value="CAB5049259.1"/>
    <property type="molecule type" value="Genomic_DNA"/>
</dbReference>
<dbReference type="GO" id="GO:0008934">
    <property type="term" value="F:inositol monophosphate 1-phosphatase activity"/>
    <property type="evidence" value="ECO:0007669"/>
    <property type="project" value="TreeGrafter"/>
</dbReference>
<name>A0A6J6AGI1_9ZZZZ</name>
<dbReference type="CDD" id="cd01637">
    <property type="entry name" value="IMPase_like"/>
    <property type="match status" value="1"/>
</dbReference>
<dbReference type="PANTHER" id="PTHR20854:SF4">
    <property type="entry name" value="INOSITOL-1-MONOPHOSPHATASE-RELATED"/>
    <property type="match status" value="1"/>
</dbReference>
<sequence>MAHFDYNSEDRDLLGFLHDVADAAADTLDEIADWSMSGEREGQYSADVVIDDVIVDLLQASGFEVLSEESGIADIVWPITDDRLLAIVDPLDGSTNASKGLPWFATSICIVDRHGLRAALVAEQSGSETRYGASRGGGANRDGLPIRVNPLANVSQAVVGTNGAPPSPHGWWQFRTLGAAALDISLVASGGLDGYVDFHDHGVWDYLAAVLICQEAGAIVGEVDGKELLTIDPSARRSPVVASSQALYDSLLDTARAHRR</sequence>
<proteinExistence type="predicted"/>
<reference evidence="1" key="1">
    <citation type="submission" date="2020-05" db="EMBL/GenBank/DDBJ databases">
        <authorList>
            <person name="Chiriac C."/>
            <person name="Salcher M."/>
            <person name="Ghai R."/>
            <person name="Kavagutti S V."/>
        </authorList>
    </citation>
    <scope>NUCLEOTIDE SEQUENCE</scope>
</reference>